<name>A0A072NGW0_SCHAZ</name>
<protein>
    <submittedName>
        <fullName evidence="1">Uncharacterized protein</fullName>
    </submittedName>
</protein>
<organism evidence="1 2">
    <name type="scientific">Schinkia azotoformans MEV2011</name>
    <dbReference type="NCBI Taxonomy" id="1348973"/>
    <lineage>
        <taxon>Bacteria</taxon>
        <taxon>Bacillati</taxon>
        <taxon>Bacillota</taxon>
        <taxon>Bacilli</taxon>
        <taxon>Bacillales</taxon>
        <taxon>Bacillaceae</taxon>
        <taxon>Calidifontibacillus/Schinkia group</taxon>
        <taxon>Schinkia</taxon>
    </lineage>
</organism>
<proteinExistence type="predicted"/>
<dbReference type="Proteomes" id="UP000027936">
    <property type="component" value="Unassembled WGS sequence"/>
</dbReference>
<sequence length="53" mass="6317">MLFTNMVFTNMVSLIDLDEWSTPIIKRFIKKANILYDLYKNALTNIPDVFYIE</sequence>
<accession>A0A072NGW0</accession>
<dbReference type="PATRIC" id="fig|1348973.3.peg.4565"/>
<evidence type="ECO:0000313" key="2">
    <source>
        <dbReference type="Proteomes" id="UP000027936"/>
    </source>
</evidence>
<dbReference type="EMBL" id="JJRY01000035">
    <property type="protein sequence ID" value="KEF36098.1"/>
    <property type="molecule type" value="Genomic_DNA"/>
</dbReference>
<evidence type="ECO:0000313" key="1">
    <source>
        <dbReference type="EMBL" id="KEF36098.1"/>
    </source>
</evidence>
<gene>
    <name evidence="1" type="ORF">M670_04695</name>
</gene>
<reference evidence="1 2" key="1">
    <citation type="submission" date="2014-04" db="EMBL/GenBank/DDBJ databases">
        <title>Draft genome sequence of Bacillus azotoformans MEV2011, a (co-) denitrifying strain unable to grow in the presence of oxygen.</title>
        <authorList>
            <person name="Nielsen M."/>
            <person name="Schreiber L."/>
            <person name="Finster K."/>
            <person name="Schramm A."/>
        </authorList>
    </citation>
    <scope>NUCLEOTIDE SEQUENCE [LARGE SCALE GENOMIC DNA]</scope>
    <source>
        <strain evidence="1 2">MEV2011</strain>
    </source>
</reference>
<comment type="caution">
    <text evidence="1">The sequence shown here is derived from an EMBL/GenBank/DDBJ whole genome shotgun (WGS) entry which is preliminary data.</text>
</comment>
<dbReference type="RefSeq" id="WP_161773209.1">
    <property type="nucleotide sequence ID" value="NZ_JJRY01000035.1"/>
</dbReference>
<dbReference type="AlphaFoldDB" id="A0A072NGW0"/>